<reference evidence="1 2" key="1">
    <citation type="submission" date="2020-07" db="EMBL/GenBank/DDBJ databases">
        <title>Alkalicella. sp. LB2 genome.</title>
        <authorList>
            <person name="Postec A."/>
            <person name="Quemeneur M."/>
        </authorList>
    </citation>
    <scope>NUCLEOTIDE SEQUENCE [LARGE SCALE GENOMIC DNA]</scope>
    <source>
        <strain evidence="1 2">LB2</strain>
    </source>
</reference>
<organism evidence="1 2">
    <name type="scientific">Alkalicella caledoniensis</name>
    <dbReference type="NCBI Taxonomy" id="2731377"/>
    <lineage>
        <taxon>Bacteria</taxon>
        <taxon>Bacillati</taxon>
        <taxon>Bacillota</taxon>
        <taxon>Clostridia</taxon>
        <taxon>Eubacteriales</taxon>
        <taxon>Proteinivoracaceae</taxon>
        <taxon>Alkalicella</taxon>
    </lineage>
</organism>
<keyword evidence="2" id="KW-1185">Reference proteome</keyword>
<name>A0A7G9WB83_ALKCA</name>
<accession>A0A7G9WB83</accession>
<evidence type="ECO:0000313" key="2">
    <source>
        <dbReference type="Proteomes" id="UP000516160"/>
    </source>
</evidence>
<evidence type="ECO:0000313" key="1">
    <source>
        <dbReference type="EMBL" id="QNO15945.1"/>
    </source>
</evidence>
<dbReference type="Proteomes" id="UP000516160">
    <property type="component" value="Chromosome"/>
</dbReference>
<gene>
    <name evidence="1" type="ORF">HYG86_14810</name>
</gene>
<dbReference type="RefSeq" id="WP_213166344.1">
    <property type="nucleotide sequence ID" value="NZ_CP058559.1"/>
</dbReference>
<protein>
    <submittedName>
        <fullName evidence="1">Uncharacterized protein</fullName>
    </submittedName>
</protein>
<proteinExistence type="predicted"/>
<dbReference type="AlphaFoldDB" id="A0A7G9WB83"/>
<dbReference type="EMBL" id="CP058559">
    <property type="protein sequence ID" value="QNO15945.1"/>
    <property type="molecule type" value="Genomic_DNA"/>
</dbReference>
<sequence length="59" mass="6919">MQFFISKKYILAIRCSMKPLKEIITNVPLDLKLASNTEDNLKEQRIIPKGEEIYEDSYV</sequence>
<dbReference type="KEGG" id="acae:HYG86_14810"/>